<dbReference type="InterPro" id="IPR036390">
    <property type="entry name" value="WH_DNA-bd_sf"/>
</dbReference>
<dbReference type="SMART" id="SM00345">
    <property type="entry name" value="HTH_GNTR"/>
    <property type="match status" value="1"/>
</dbReference>
<dbReference type="InterPro" id="IPR000524">
    <property type="entry name" value="Tscrpt_reg_HTH_GntR"/>
</dbReference>
<keyword evidence="6" id="KW-1185">Reference proteome</keyword>
<proteinExistence type="predicted"/>
<dbReference type="AlphaFoldDB" id="A0AAU9EK01"/>
<evidence type="ECO:0000259" key="4">
    <source>
        <dbReference type="PROSITE" id="PS50949"/>
    </source>
</evidence>
<dbReference type="InterPro" id="IPR011711">
    <property type="entry name" value="GntR_C"/>
</dbReference>
<dbReference type="SMART" id="SM00895">
    <property type="entry name" value="FCD"/>
    <property type="match status" value="1"/>
</dbReference>
<dbReference type="Pfam" id="PF00392">
    <property type="entry name" value="GntR"/>
    <property type="match status" value="1"/>
</dbReference>
<dbReference type="InterPro" id="IPR036388">
    <property type="entry name" value="WH-like_DNA-bd_sf"/>
</dbReference>
<gene>
    <name evidence="5" type="ORF">FAK_13720</name>
</gene>
<sequence>MPKLPREKLSNLAYQALKEMISNHRFQPGTRLNVESLAKEMGVSRTPVWEAVGRLEQEGLVKNIPNRGVFMDELTPQQALQLYEVREMLEGMAARLAANNITPAGMKRMEHNLESQERVVAEGDLVGYSQLDFEFHAIVYEACGNPYLQELLETIKNKMRPLTTHLAPILPDLYDDHAKLLAAIKAGDPQTAETAFRSHNQLMRGHIIEESKSGEWLPLKEASR</sequence>
<evidence type="ECO:0000313" key="5">
    <source>
        <dbReference type="EMBL" id="BEQ14306.1"/>
    </source>
</evidence>
<evidence type="ECO:0000256" key="1">
    <source>
        <dbReference type="ARBA" id="ARBA00023015"/>
    </source>
</evidence>
<accession>A0AAU9EK01</accession>
<evidence type="ECO:0000256" key="2">
    <source>
        <dbReference type="ARBA" id="ARBA00023125"/>
    </source>
</evidence>
<dbReference type="Gene3D" id="1.20.120.530">
    <property type="entry name" value="GntR ligand-binding domain-like"/>
    <property type="match status" value="1"/>
</dbReference>
<dbReference type="RefSeq" id="WP_338606021.1">
    <property type="nucleotide sequence ID" value="NZ_AP028679.1"/>
</dbReference>
<dbReference type="PRINTS" id="PR00033">
    <property type="entry name" value="HTHASNC"/>
</dbReference>
<dbReference type="PANTHER" id="PTHR43537:SF24">
    <property type="entry name" value="GLUCONATE OPERON TRANSCRIPTIONAL REPRESSOR"/>
    <property type="match status" value="1"/>
</dbReference>
<dbReference type="CDD" id="cd07377">
    <property type="entry name" value="WHTH_GntR"/>
    <property type="match status" value="1"/>
</dbReference>
<keyword evidence="3" id="KW-0804">Transcription</keyword>
<protein>
    <submittedName>
        <fullName evidence="5">GntR family transcriptional regulator</fullName>
    </submittedName>
</protein>
<evidence type="ECO:0000313" key="6">
    <source>
        <dbReference type="Proteomes" id="UP001366166"/>
    </source>
</evidence>
<dbReference type="Proteomes" id="UP001366166">
    <property type="component" value="Chromosome"/>
</dbReference>
<feature type="domain" description="HTH gntR-type" evidence="4">
    <location>
        <begin position="7"/>
        <end position="74"/>
    </location>
</feature>
<organism evidence="5 6">
    <name type="scientific">Desulfoferula mesophila</name>
    <dbReference type="NCBI Taxonomy" id="3058419"/>
    <lineage>
        <taxon>Bacteria</taxon>
        <taxon>Pseudomonadati</taxon>
        <taxon>Thermodesulfobacteriota</taxon>
        <taxon>Desulfarculia</taxon>
        <taxon>Desulfarculales</taxon>
        <taxon>Desulfarculaceae</taxon>
        <taxon>Desulfoferula</taxon>
    </lineage>
</organism>
<dbReference type="PANTHER" id="PTHR43537">
    <property type="entry name" value="TRANSCRIPTIONAL REGULATOR, GNTR FAMILY"/>
    <property type="match status" value="1"/>
</dbReference>
<dbReference type="SUPFAM" id="SSF48008">
    <property type="entry name" value="GntR ligand-binding domain-like"/>
    <property type="match status" value="1"/>
</dbReference>
<dbReference type="EMBL" id="AP028679">
    <property type="protein sequence ID" value="BEQ14306.1"/>
    <property type="molecule type" value="Genomic_DNA"/>
</dbReference>
<dbReference type="InterPro" id="IPR000485">
    <property type="entry name" value="AsnC-type_HTH_dom"/>
</dbReference>
<dbReference type="GO" id="GO:0043565">
    <property type="term" value="F:sequence-specific DNA binding"/>
    <property type="evidence" value="ECO:0007669"/>
    <property type="project" value="InterPro"/>
</dbReference>
<dbReference type="Gene3D" id="1.10.10.10">
    <property type="entry name" value="Winged helix-like DNA-binding domain superfamily/Winged helix DNA-binding domain"/>
    <property type="match status" value="1"/>
</dbReference>
<dbReference type="PROSITE" id="PS50949">
    <property type="entry name" value="HTH_GNTR"/>
    <property type="match status" value="1"/>
</dbReference>
<dbReference type="Pfam" id="PF07729">
    <property type="entry name" value="FCD"/>
    <property type="match status" value="1"/>
</dbReference>
<dbReference type="GO" id="GO:0003700">
    <property type="term" value="F:DNA-binding transcription factor activity"/>
    <property type="evidence" value="ECO:0007669"/>
    <property type="project" value="InterPro"/>
</dbReference>
<dbReference type="SUPFAM" id="SSF46785">
    <property type="entry name" value="Winged helix' DNA-binding domain"/>
    <property type="match status" value="1"/>
</dbReference>
<dbReference type="InterPro" id="IPR008920">
    <property type="entry name" value="TF_FadR/GntR_C"/>
</dbReference>
<keyword evidence="2" id="KW-0238">DNA-binding</keyword>
<keyword evidence="1" id="KW-0805">Transcription regulation</keyword>
<name>A0AAU9EK01_9BACT</name>
<dbReference type="KEGG" id="dmp:FAK_13720"/>
<evidence type="ECO:0000256" key="3">
    <source>
        <dbReference type="ARBA" id="ARBA00023163"/>
    </source>
</evidence>
<reference evidence="6" key="1">
    <citation type="journal article" date="2023" name="Arch. Microbiol.">
        <title>Desulfoferula mesophilus gen. nov. sp. nov., a mesophilic sulfate-reducing bacterium isolated from a brackish lake sediment.</title>
        <authorList>
            <person name="Watanabe T."/>
            <person name="Yabe T."/>
            <person name="Tsuji J.M."/>
            <person name="Fukui M."/>
        </authorList>
    </citation>
    <scope>NUCLEOTIDE SEQUENCE [LARGE SCALE GENOMIC DNA]</scope>
    <source>
        <strain evidence="6">12FAK</strain>
    </source>
</reference>